<dbReference type="EMBL" id="CP022129">
    <property type="protein sequence ID" value="ASF46994.1"/>
    <property type="molecule type" value="Genomic_DNA"/>
</dbReference>
<dbReference type="OrthoDB" id="1685145at2"/>
<dbReference type="KEGG" id="mpsy:CEK71_13445"/>
<accession>A0A1Z4C0B9</accession>
<organism evidence="2 3">
    <name type="scientific">Methylovulum psychrotolerans</name>
    <dbReference type="NCBI Taxonomy" id="1704499"/>
    <lineage>
        <taxon>Bacteria</taxon>
        <taxon>Pseudomonadati</taxon>
        <taxon>Pseudomonadota</taxon>
        <taxon>Gammaproteobacteria</taxon>
        <taxon>Methylococcales</taxon>
        <taxon>Methylococcaceae</taxon>
        <taxon>Methylovulum</taxon>
    </lineage>
</organism>
<evidence type="ECO:0000313" key="2">
    <source>
        <dbReference type="EMBL" id="ASF46994.1"/>
    </source>
</evidence>
<gene>
    <name evidence="2" type="ORF">CEK71_13445</name>
</gene>
<keyword evidence="3" id="KW-1185">Reference proteome</keyword>
<evidence type="ECO:0000313" key="3">
    <source>
        <dbReference type="Proteomes" id="UP000197019"/>
    </source>
</evidence>
<evidence type="ECO:0000259" key="1">
    <source>
        <dbReference type="Pfam" id="PF09343"/>
    </source>
</evidence>
<dbReference type="RefSeq" id="WP_088619866.1">
    <property type="nucleotide sequence ID" value="NZ_CP022129.1"/>
</dbReference>
<dbReference type="AlphaFoldDB" id="A0A1Z4C0B9"/>
<dbReference type="Pfam" id="PF09343">
    <property type="entry name" value="DUF2460"/>
    <property type="match status" value="1"/>
</dbReference>
<feature type="domain" description="DUF2460" evidence="1">
    <location>
        <begin position="12"/>
        <end position="185"/>
    </location>
</feature>
<proteinExistence type="predicted"/>
<protein>
    <recommendedName>
        <fullName evidence="1">DUF2460 domain-containing protein</fullName>
    </recommendedName>
</protein>
<reference evidence="2 3" key="1">
    <citation type="submission" date="2017-06" db="EMBL/GenBank/DDBJ databases">
        <title>Genome Sequencing of the methanotroph Methylovulum psychrotolerants str. HV10-M2 isolated from a high-altitude environment.</title>
        <authorList>
            <person name="Mateos-Rivera A."/>
        </authorList>
    </citation>
    <scope>NUCLEOTIDE SEQUENCE [LARGE SCALE GENOMIC DNA]</scope>
    <source>
        <strain evidence="2 3">HV10_M2</strain>
    </source>
</reference>
<name>A0A1Z4C0B9_9GAMM</name>
<dbReference type="InterPro" id="IPR011740">
    <property type="entry name" value="DUF2460"/>
</dbReference>
<sequence>MSDLILPNFIGFAMDRKRNPEFATVMKTTASGREIRQRFSAYPLWHFTVPISFLQNDLGYGELNQLMGFIIAHGGQEDTWLYDCPRYNFVESMFLGNGDGSRTTFQLRVIEQNYGFIELVNNPKDDVSLFVGGELQTGGYSIDGTGLVTFDSAPPDGARVEWSGGYYHRCRFDAAIPDFNESAVGVFDYADFSFIGSPVNKL</sequence>
<dbReference type="Proteomes" id="UP000197019">
    <property type="component" value="Chromosome"/>
</dbReference>